<gene>
    <name evidence="2" type="ORF">Esi_0306_0028</name>
</gene>
<evidence type="ECO:0000313" key="3">
    <source>
        <dbReference type="Proteomes" id="UP000002630"/>
    </source>
</evidence>
<dbReference type="InParanoid" id="D7FWI1"/>
<feature type="compositionally biased region" description="Basic and acidic residues" evidence="1">
    <location>
        <begin position="57"/>
        <end position="92"/>
    </location>
</feature>
<evidence type="ECO:0000313" key="2">
    <source>
        <dbReference type="EMBL" id="CBJ32069.1"/>
    </source>
</evidence>
<reference evidence="2 3" key="1">
    <citation type="journal article" date="2010" name="Nature">
        <title>The Ectocarpus genome and the independent evolution of multicellularity in brown algae.</title>
        <authorList>
            <person name="Cock J.M."/>
            <person name="Sterck L."/>
            <person name="Rouze P."/>
            <person name="Scornet D."/>
            <person name="Allen A.E."/>
            <person name="Amoutzias G."/>
            <person name="Anthouard V."/>
            <person name="Artiguenave F."/>
            <person name="Aury J.M."/>
            <person name="Badger J.H."/>
            <person name="Beszteri B."/>
            <person name="Billiau K."/>
            <person name="Bonnet E."/>
            <person name="Bothwell J.H."/>
            <person name="Bowler C."/>
            <person name="Boyen C."/>
            <person name="Brownlee C."/>
            <person name="Carrano C.J."/>
            <person name="Charrier B."/>
            <person name="Cho G.Y."/>
            <person name="Coelho S.M."/>
            <person name="Collen J."/>
            <person name="Corre E."/>
            <person name="Da Silva C."/>
            <person name="Delage L."/>
            <person name="Delaroque N."/>
            <person name="Dittami S.M."/>
            <person name="Doulbeau S."/>
            <person name="Elias M."/>
            <person name="Farnham G."/>
            <person name="Gachon C.M."/>
            <person name="Gschloessl B."/>
            <person name="Heesch S."/>
            <person name="Jabbari K."/>
            <person name="Jubin C."/>
            <person name="Kawai H."/>
            <person name="Kimura K."/>
            <person name="Kloareg B."/>
            <person name="Kupper F.C."/>
            <person name="Lang D."/>
            <person name="Le Bail A."/>
            <person name="Leblanc C."/>
            <person name="Lerouge P."/>
            <person name="Lohr M."/>
            <person name="Lopez P.J."/>
            <person name="Martens C."/>
            <person name="Maumus F."/>
            <person name="Michel G."/>
            <person name="Miranda-Saavedra D."/>
            <person name="Morales J."/>
            <person name="Moreau H."/>
            <person name="Motomura T."/>
            <person name="Nagasato C."/>
            <person name="Napoli C.A."/>
            <person name="Nelson D.R."/>
            <person name="Nyvall-Collen P."/>
            <person name="Peters A.F."/>
            <person name="Pommier C."/>
            <person name="Potin P."/>
            <person name="Poulain J."/>
            <person name="Quesneville H."/>
            <person name="Read B."/>
            <person name="Rensing S.A."/>
            <person name="Ritter A."/>
            <person name="Rousvoal S."/>
            <person name="Samanta M."/>
            <person name="Samson G."/>
            <person name="Schroeder D.C."/>
            <person name="Segurens B."/>
            <person name="Strittmatter M."/>
            <person name="Tonon T."/>
            <person name="Tregear J.W."/>
            <person name="Valentin K."/>
            <person name="von Dassow P."/>
            <person name="Yamagishi T."/>
            <person name="Van de Peer Y."/>
            <person name="Wincker P."/>
        </authorList>
    </citation>
    <scope>NUCLEOTIDE SEQUENCE [LARGE SCALE GENOMIC DNA]</scope>
    <source>
        <strain evidence="3">Ec32 / CCAP1310/4</strain>
    </source>
</reference>
<sequence>MVTKRKGRYVATGVTAKGKARTEKANLTNILRAKEAALAAREAAVAAREAAVSEAEEAAKEKKQQQEPDADTRTPQQEAREEDAAKQRDVLAHRTGSLLDKSQSRSILLTYFELVQAGVEPNKAILRTASTLRVGKDKVFKVRTHWWEKSELLTSSGAGRGVSK</sequence>
<dbReference type="EMBL" id="FN648494">
    <property type="protein sequence ID" value="CBJ32069.1"/>
    <property type="molecule type" value="Genomic_DNA"/>
</dbReference>
<keyword evidence="3" id="KW-1185">Reference proteome</keyword>
<dbReference type="AlphaFoldDB" id="D7FWI1"/>
<accession>D7FWI1</accession>
<protein>
    <submittedName>
        <fullName evidence="2">Uncharacterized protein</fullName>
    </submittedName>
</protein>
<evidence type="ECO:0000256" key="1">
    <source>
        <dbReference type="SAM" id="MobiDB-lite"/>
    </source>
</evidence>
<name>D7FWI1_ECTSI</name>
<organism evidence="2 3">
    <name type="scientific">Ectocarpus siliculosus</name>
    <name type="common">Brown alga</name>
    <name type="synonym">Conferva siliculosa</name>
    <dbReference type="NCBI Taxonomy" id="2880"/>
    <lineage>
        <taxon>Eukaryota</taxon>
        <taxon>Sar</taxon>
        <taxon>Stramenopiles</taxon>
        <taxon>Ochrophyta</taxon>
        <taxon>PX clade</taxon>
        <taxon>Phaeophyceae</taxon>
        <taxon>Ectocarpales</taxon>
        <taxon>Ectocarpaceae</taxon>
        <taxon>Ectocarpus</taxon>
    </lineage>
</organism>
<proteinExistence type="predicted"/>
<dbReference type="Proteomes" id="UP000002630">
    <property type="component" value="Linkage Group LG27"/>
</dbReference>
<dbReference type="EMBL" id="FN649752">
    <property type="protein sequence ID" value="CBJ32069.1"/>
    <property type="molecule type" value="Genomic_DNA"/>
</dbReference>
<feature type="region of interest" description="Disordered" evidence="1">
    <location>
        <begin position="49"/>
        <end position="97"/>
    </location>
</feature>